<dbReference type="HOGENOM" id="CLU_2692479_0_0_1"/>
<accession>K3YNM9</accession>
<dbReference type="Proteomes" id="UP000004995">
    <property type="component" value="Unassembled WGS sequence"/>
</dbReference>
<dbReference type="Gramene" id="KQL01610">
    <property type="protein sequence ID" value="KQL01610"/>
    <property type="gene ID" value="SETIT_015871mg"/>
</dbReference>
<protein>
    <submittedName>
        <fullName evidence="1">Uncharacterized protein</fullName>
    </submittedName>
</protein>
<dbReference type="EnsemblPlants" id="KQL01610">
    <property type="protein sequence ID" value="KQL01610"/>
    <property type="gene ID" value="SETIT_015871mg"/>
</dbReference>
<reference evidence="1" key="2">
    <citation type="submission" date="2018-08" db="UniProtKB">
        <authorList>
            <consortium name="EnsemblPlants"/>
        </authorList>
    </citation>
    <scope>IDENTIFICATION</scope>
    <source>
        <strain evidence="1">Yugu1</strain>
    </source>
</reference>
<reference evidence="2" key="1">
    <citation type="journal article" date="2012" name="Nat. Biotechnol.">
        <title>Reference genome sequence of the model plant Setaria.</title>
        <authorList>
            <person name="Bennetzen J.L."/>
            <person name="Schmutz J."/>
            <person name="Wang H."/>
            <person name="Percifield R."/>
            <person name="Hawkins J."/>
            <person name="Pontaroli A.C."/>
            <person name="Estep M."/>
            <person name="Feng L."/>
            <person name="Vaughn J.N."/>
            <person name="Grimwood J."/>
            <person name="Jenkins J."/>
            <person name="Barry K."/>
            <person name="Lindquist E."/>
            <person name="Hellsten U."/>
            <person name="Deshpande S."/>
            <person name="Wang X."/>
            <person name="Wu X."/>
            <person name="Mitros T."/>
            <person name="Triplett J."/>
            <person name="Yang X."/>
            <person name="Ye C.Y."/>
            <person name="Mauro-Herrera M."/>
            <person name="Wang L."/>
            <person name="Li P."/>
            <person name="Sharma M."/>
            <person name="Sharma R."/>
            <person name="Ronald P.C."/>
            <person name="Panaud O."/>
            <person name="Kellogg E.A."/>
            <person name="Brutnell T.P."/>
            <person name="Doust A.N."/>
            <person name="Tuskan G.A."/>
            <person name="Rokhsar D."/>
            <person name="Devos K.M."/>
        </authorList>
    </citation>
    <scope>NUCLEOTIDE SEQUENCE [LARGE SCALE GENOMIC DNA]</scope>
    <source>
        <strain evidence="2">cv. Yugu1</strain>
    </source>
</reference>
<sequence>MWWRGGYACKRRRTGSMSPQGTSVAAGRSLHLSHGVLAARLLQHALLADAFLVETTLEAGLRPRLRQCSERPNL</sequence>
<dbReference type="InParanoid" id="K3YNM9"/>
<keyword evidence="2" id="KW-1185">Reference proteome</keyword>
<organism evidence="1 2">
    <name type="scientific">Setaria italica</name>
    <name type="common">Foxtail millet</name>
    <name type="synonym">Panicum italicum</name>
    <dbReference type="NCBI Taxonomy" id="4555"/>
    <lineage>
        <taxon>Eukaryota</taxon>
        <taxon>Viridiplantae</taxon>
        <taxon>Streptophyta</taxon>
        <taxon>Embryophyta</taxon>
        <taxon>Tracheophyta</taxon>
        <taxon>Spermatophyta</taxon>
        <taxon>Magnoliopsida</taxon>
        <taxon>Liliopsida</taxon>
        <taxon>Poales</taxon>
        <taxon>Poaceae</taxon>
        <taxon>PACMAD clade</taxon>
        <taxon>Panicoideae</taxon>
        <taxon>Panicodae</taxon>
        <taxon>Paniceae</taxon>
        <taxon>Cenchrinae</taxon>
        <taxon>Setaria</taxon>
    </lineage>
</organism>
<evidence type="ECO:0000313" key="1">
    <source>
        <dbReference type="EnsemblPlants" id="KQL01610"/>
    </source>
</evidence>
<evidence type="ECO:0000313" key="2">
    <source>
        <dbReference type="Proteomes" id="UP000004995"/>
    </source>
</evidence>
<name>K3YNM9_SETIT</name>
<dbReference type="AlphaFoldDB" id="K3YNM9"/>
<dbReference type="EMBL" id="AGNK02003787">
    <property type="status" value="NOT_ANNOTATED_CDS"/>
    <property type="molecule type" value="Genomic_DNA"/>
</dbReference>
<proteinExistence type="predicted"/>